<keyword evidence="4" id="KW-1185">Reference proteome</keyword>
<proteinExistence type="predicted"/>
<dbReference type="Pfam" id="PF03099">
    <property type="entry name" value="BPL_LplA_LipB"/>
    <property type="match status" value="1"/>
</dbReference>
<dbReference type="GO" id="GO:0004077">
    <property type="term" value="F:biotin--[biotin carboxyl-carrier protein] ligase activity"/>
    <property type="evidence" value="ECO:0007669"/>
    <property type="project" value="UniProtKB-EC"/>
</dbReference>
<dbReference type="InterPro" id="IPR045864">
    <property type="entry name" value="aa-tRNA-synth_II/BPL/LPL"/>
</dbReference>
<dbReference type="SUPFAM" id="SSF55681">
    <property type="entry name" value="Class II aaRS and biotin synthetases"/>
    <property type="match status" value="1"/>
</dbReference>
<reference evidence="3 4" key="1">
    <citation type="submission" date="2016-04" db="EMBL/GenBank/DDBJ databases">
        <title>ATOL: Assembling a taxonomically balanced genome-scale reconstruction of the evolutionary history of the Enterobacteriaceae.</title>
        <authorList>
            <person name="Plunkett G.III."/>
            <person name="Neeno-Eckwall E.C."/>
            <person name="Glasner J.D."/>
            <person name="Perna N.T."/>
        </authorList>
    </citation>
    <scope>NUCLEOTIDE SEQUENCE [LARGE SCALE GENOMIC DNA]</scope>
    <source>
        <strain evidence="3 4">ATCC 12841</strain>
    </source>
</reference>
<dbReference type="EMBL" id="LXEX01000031">
    <property type="protein sequence ID" value="OAT58922.1"/>
    <property type="molecule type" value="Genomic_DNA"/>
</dbReference>
<dbReference type="Proteomes" id="UP000078431">
    <property type="component" value="Unassembled WGS sequence"/>
</dbReference>
<comment type="caution">
    <text evidence="3">The sequence shown here is derived from an EMBL/GenBank/DDBJ whole genome shotgun (WGS) entry which is preliminary data.</text>
</comment>
<dbReference type="InterPro" id="IPR004408">
    <property type="entry name" value="Biotin_CoA_COase_ligase"/>
</dbReference>
<dbReference type="Gene3D" id="2.30.30.100">
    <property type="match status" value="1"/>
</dbReference>
<dbReference type="CDD" id="cd16442">
    <property type="entry name" value="BPL"/>
    <property type="match status" value="1"/>
</dbReference>
<organism evidence="3 4">
    <name type="scientific">Obesumbacterium proteus ATCC 12841</name>
    <dbReference type="NCBI Taxonomy" id="1354268"/>
    <lineage>
        <taxon>Bacteria</taxon>
        <taxon>Pseudomonadati</taxon>
        <taxon>Pseudomonadota</taxon>
        <taxon>Gammaproteobacteria</taxon>
        <taxon>Enterobacterales</taxon>
        <taxon>Hafniaceae</taxon>
        <taxon>Obesumbacterium</taxon>
    </lineage>
</organism>
<evidence type="ECO:0000313" key="3">
    <source>
        <dbReference type="EMBL" id="OAT58922.1"/>
    </source>
</evidence>
<evidence type="ECO:0000313" key="4">
    <source>
        <dbReference type="Proteomes" id="UP000078431"/>
    </source>
</evidence>
<accession>A0AA91EHY7</accession>
<gene>
    <name evidence="3" type="ORF">M993_02225</name>
</gene>
<feature type="domain" description="BPL/LPL catalytic" evidence="2">
    <location>
        <begin position="1"/>
        <end position="169"/>
    </location>
</feature>
<dbReference type="NCBIfam" id="TIGR00121">
    <property type="entry name" value="birA_ligase"/>
    <property type="match status" value="1"/>
</dbReference>
<protein>
    <submittedName>
        <fullName evidence="3">BirA bifunctional protein</fullName>
        <ecNumber evidence="3">6.3.4.15</ecNumber>
    </submittedName>
</protein>
<dbReference type="EC" id="6.3.4.15" evidence="3"/>
<dbReference type="GO" id="GO:0005737">
    <property type="term" value="C:cytoplasm"/>
    <property type="evidence" value="ECO:0007669"/>
    <property type="project" value="TreeGrafter"/>
</dbReference>
<evidence type="ECO:0000259" key="2">
    <source>
        <dbReference type="PROSITE" id="PS51733"/>
    </source>
</evidence>
<evidence type="ECO:0000256" key="1">
    <source>
        <dbReference type="ARBA" id="ARBA00022598"/>
    </source>
</evidence>
<dbReference type="PROSITE" id="PS51733">
    <property type="entry name" value="BPL_LPL_CATALYTIC"/>
    <property type="match status" value="1"/>
</dbReference>
<sequence length="237" mass="26306">MKIYEFDTVDSTNSEALRIMKETGDMSFAVSSNVQTAGRGRFNRVWQTPRGNVAVTIVVPVPENKNEMSTIALVTGLAIYDVLSSLVTKSRTLTIKWPNDILINGAKVSGTLVEANEKALFVGVGINRVAKPEDIGYPTVTLGEITDADTSNLVHSLVERWEDYYDMWQTYGFGALVASYNSRMHFFGESIRFSLDENKQHWISGNCKGIDEKGHLLIEDKNGNVSSHFSGEFESPL</sequence>
<dbReference type="PANTHER" id="PTHR12835">
    <property type="entry name" value="BIOTIN PROTEIN LIGASE"/>
    <property type="match status" value="1"/>
</dbReference>
<keyword evidence="1 3" id="KW-0436">Ligase</keyword>
<name>A0AA91EHY7_9GAMM</name>
<dbReference type="AlphaFoldDB" id="A0AA91EHY7"/>
<dbReference type="InterPro" id="IPR004143">
    <property type="entry name" value="BPL_LPL_catalytic"/>
</dbReference>
<dbReference type="Gene3D" id="3.30.930.10">
    <property type="entry name" value="Bira Bifunctional Protein, Domain 2"/>
    <property type="match status" value="1"/>
</dbReference>
<dbReference type="PANTHER" id="PTHR12835:SF5">
    <property type="entry name" value="BIOTIN--PROTEIN LIGASE"/>
    <property type="match status" value="1"/>
</dbReference>